<dbReference type="InterPro" id="IPR017939">
    <property type="entry name" value="G-Glutamylcylcotransferase"/>
</dbReference>
<gene>
    <name evidence="4" type="ORF">Mal52_44250</name>
</gene>
<dbReference type="PANTHER" id="PTHR12935">
    <property type="entry name" value="GAMMA-GLUTAMYLCYCLOTRANSFERASE"/>
    <property type="match status" value="1"/>
</dbReference>
<dbReference type="EMBL" id="CP036276">
    <property type="protein sequence ID" value="QDU45928.1"/>
    <property type="molecule type" value="Genomic_DNA"/>
</dbReference>
<sequence length="169" mass="18765">MQIFAYGSNMHTARLRARVSSAVPVGVGVVAQRRFVFHKRGLDGSGKADAFFTGAAEDRVWGVLFEIAAADKPVLDEFESVGVGYDDLTVEVELASGTMTEAVIYAARAEMLDVRLKPFCWYREFVLQGGRQHGLPADYLTDLSQFDVIRDADALRRQENWRLSGITNC</sequence>
<proteinExistence type="predicted"/>
<keyword evidence="1" id="KW-0456">Lyase</keyword>
<dbReference type="InterPro" id="IPR036568">
    <property type="entry name" value="GGCT-like_sf"/>
</dbReference>
<evidence type="ECO:0000313" key="4">
    <source>
        <dbReference type="EMBL" id="QDU45928.1"/>
    </source>
</evidence>
<evidence type="ECO:0000256" key="3">
    <source>
        <dbReference type="PIRSR" id="PIRSR617939-2"/>
    </source>
</evidence>
<keyword evidence="5" id="KW-1185">Reference proteome</keyword>
<dbReference type="KEGG" id="sdyn:Mal52_44250"/>
<protein>
    <submittedName>
        <fullName evidence="4">AIG2-like family protein</fullName>
    </submittedName>
</protein>
<reference evidence="4 5" key="1">
    <citation type="submission" date="2019-02" db="EMBL/GenBank/DDBJ databases">
        <title>Deep-cultivation of Planctomycetes and their phenomic and genomic characterization uncovers novel biology.</title>
        <authorList>
            <person name="Wiegand S."/>
            <person name="Jogler M."/>
            <person name="Boedeker C."/>
            <person name="Pinto D."/>
            <person name="Vollmers J."/>
            <person name="Rivas-Marin E."/>
            <person name="Kohn T."/>
            <person name="Peeters S.H."/>
            <person name="Heuer A."/>
            <person name="Rast P."/>
            <person name="Oberbeckmann S."/>
            <person name="Bunk B."/>
            <person name="Jeske O."/>
            <person name="Meyerdierks A."/>
            <person name="Storesund J.E."/>
            <person name="Kallscheuer N."/>
            <person name="Luecker S."/>
            <person name="Lage O.M."/>
            <person name="Pohl T."/>
            <person name="Merkel B.J."/>
            <person name="Hornburger P."/>
            <person name="Mueller R.-W."/>
            <person name="Bruemmer F."/>
            <person name="Labrenz M."/>
            <person name="Spormann A.M."/>
            <person name="Op den Camp H."/>
            <person name="Overmann J."/>
            <person name="Amann R."/>
            <person name="Jetten M.S.M."/>
            <person name="Mascher T."/>
            <person name="Medema M.H."/>
            <person name="Devos D.P."/>
            <person name="Kaster A.-K."/>
            <person name="Ovreas L."/>
            <person name="Rohde M."/>
            <person name="Galperin M.Y."/>
            <person name="Jogler C."/>
        </authorList>
    </citation>
    <scope>NUCLEOTIDE SEQUENCE [LARGE SCALE GENOMIC DNA]</scope>
    <source>
        <strain evidence="4 5">Mal52</strain>
    </source>
</reference>
<dbReference type="Gene3D" id="3.10.490.10">
    <property type="entry name" value="Gamma-glutamyl cyclotransferase-like"/>
    <property type="match status" value="1"/>
</dbReference>
<dbReference type="RefSeq" id="WP_145378460.1">
    <property type="nucleotide sequence ID" value="NZ_CP036276.1"/>
</dbReference>
<feature type="active site" description="Proton acceptor" evidence="2">
    <location>
        <position position="79"/>
    </location>
</feature>
<dbReference type="InterPro" id="IPR013024">
    <property type="entry name" value="GGCT-like"/>
</dbReference>
<dbReference type="GO" id="GO:0003839">
    <property type="term" value="F:gamma-glutamylcyclotransferase activity"/>
    <property type="evidence" value="ECO:0007669"/>
    <property type="project" value="InterPro"/>
</dbReference>
<dbReference type="Pfam" id="PF13772">
    <property type="entry name" value="AIG2_2"/>
    <property type="match status" value="1"/>
</dbReference>
<evidence type="ECO:0000256" key="1">
    <source>
        <dbReference type="ARBA" id="ARBA00023239"/>
    </source>
</evidence>
<dbReference type="PANTHER" id="PTHR12935:SF0">
    <property type="entry name" value="GAMMA-GLUTAMYLCYCLOTRANSFERASE"/>
    <property type="match status" value="1"/>
</dbReference>
<accession>A0A517ZTX7</accession>
<organism evidence="4 5">
    <name type="scientific">Symmachiella dynata</name>
    <dbReference type="NCBI Taxonomy" id="2527995"/>
    <lineage>
        <taxon>Bacteria</taxon>
        <taxon>Pseudomonadati</taxon>
        <taxon>Planctomycetota</taxon>
        <taxon>Planctomycetia</taxon>
        <taxon>Planctomycetales</taxon>
        <taxon>Planctomycetaceae</taxon>
        <taxon>Symmachiella</taxon>
    </lineage>
</organism>
<dbReference type="SUPFAM" id="SSF110857">
    <property type="entry name" value="Gamma-glutamyl cyclotransferase-like"/>
    <property type="match status" value="1"/>
</dbReference>
<dbReference type="CDD" id="cd06661">
    <property type="entry name" value="GGCT_like"/>
    <property type="match status" value="1"/>
</dbReference>
<evidence type="ECO:0000313" key="5">
    <source>
        <dbReference type="Proteomes" id="UP000319383"/>
    </source>
</evidence>
<evidence type="ECO:0000256" key="2">
    <source>
        <dbReference type="PIRSR" id="PIRSR617939-1"/>
    </source>
</evidence>
<feature type="binding site" evidence="3">
    <location>
        <position position="122"/>
    </location>
    <ligand>
        <name>substrate</name>
    </ligand>
</feature>
<name>A0A517ZTX7_9PLAN</name>
<dbReference type="Proteomes" id="UP000319383">
    <property type="component" value="Chromosome"/>
</dbReference>
<dbReference type="AlphaFoldDB" id="A0A517ZTX7"/>